<dbReference type="EMBL" id="CP021061">
    <property type="protein sequence ID" value="ARP59794.1"/>
    <property type="molecule type" value="Genomic_DNA"/>
</dbReference>
<protein>
    <submittedName>
        <fullName evidence="1">Helix-turn-helix domain-containing protein</fullName>
    </submittedName>
</protein>
<evidence type="ECO:0000313" key="1">
    <source>
        <dbReference type="EMBL" id="ARP59794.1"/>
    </source>
</evidence>
<reference evidence="1 2" key="1">
    <citation type="submission" date="2017-04" db="EMBL/GenBank/DDBJ databases">
        <title>Complete Genome Sequence of Bacillus thuringiensis type Strain ATCC 10792.</title>
        <authorList>
            <person name="Oh D.-H."/>
            <person name="Park B.-J."/>
            <person name="Shuai W."/>
            <person name="Chelliah R."/>
        </authorList>
    </citation>
    <scope>NUCLEOTIDE SEQUENCE [LARGE SCALE GENOMIC DNA]</scope>
    <source>
        <strain evidence="1 2">ATCC 10792</strain>
    </source>
</reference>
<proteinExistence type="predicted"/>
<dbReference type="GeneID" id="67468778"/>
<dbReference type="Proteomes" id="UP000194143">
    <property type="component" value="Chromosome"/>
</dbReference>
<gene>
    <name evidence="1" type="ORF">CAB88_23020</name>
</gene>
<name>A0A1W6WTB9_BACTU</name>
<dbReference type="Gene3D" id="1.10.10.10">
    <property type="entry name" value="Winged helix-like DNA-binding domain superfamily/Winged helix DNA-binding domain"/>
    <property type="match status" value="1"/>
</dbReference>
<accession>A0A1W6WTB9</accession>
<dbReference type="RefSeq" id="WP_000835777.1">
    <property type="nucleotide sequence ID" value="NZ_CP021061.1"/>
</dbReference>
<dbReference type="AlphaFoldDB" id="A0A1W6WTB9"/>
<dbReference type="InterPro" id="IPR036388">
    <property type="entry name" value="WH-like_DNA-bd_sf"/>
</dbReference>
<keyword evidence="2" id="KW-1185">Reference proteome</keyword>
<organism evidence="1 2">
    <name type="scientific">Bacillus thuringiensis</name>
    <dbReference type="NCBI Taxonomy" id="1428"/>
    <lineage>
        <taxon>Bacteria</taxon>
        <taxon>Bacillati</taxon>
        <taxon>Bacillota</taxon>
        <taxon>Bacilli</taxon>
        <taxon>Bacillales</taxon>
        <taxon>Bacillaceae</taxon>
        <taxon>Bacillus</taxon>
        <taxon>Bacillus cereus group</taxon>
    </lineage>
</organism>
<sequence>MKSIITKLINGDTIEDISEEIQFTKEQLEEPASEITKRYKKQGLGQHVFDKSKDAPKKMTENSHEFDERGKHPRTFVKMPHYLRYYSYMVDYGVKDSAILMYQLIIDFYNASEGKSYPSQYVLALQSGKSIRNVVGTLKALKDVGLIEVRRTSIGSSNEYRPLTPLPPEELFTRYPQALKRLIKNHAMITEKRERDFKRREEKKKESKWE</sequence>
<dbReference type="SMR" id="A0A1W6WTB9"/>
<evidence type="ECO:0000313" key="2">
    <source>
        <dbReference type="Proteomes" id="UP000194143"/>
    </source>
</evidence>